<dbReference type="Proteomes" id="UP001595191">
    <property type="component" value="Unassembled WGS sequence"/>
</dbReference>
<organism evidence="1 2">
    <name type="scientific">Meishania litoralis</name>
    <dbReference type="NCBI Taxonomy" id="3434685"/>
    <lineage>
        <taxon>Bacteria</taxon>
        <taxon>Pseudomonadati</taxon>
        <taxon>Bacteroidota</taxon>
        <taxon>Flavobacteriia</taxon>
        <taxon>Flavobacteriales</taxon>
        <taxon>Flavobacteriaceae</taxon>
        <taxon>Meishania</taxon>
    </lineage>
</organism>
<keyword evidence="2" id="KW-1185">Reference proteome</keyword>
<sequence>MRKHFLLFLSLVLLVSVTVAQQDSTVTVKYDNGRLTVREIQEDDLQAYRNNPDFDYETIKRDRTWWDDFKTWFYNLISRFFEWLFGVEKAAGFLQVFFRILPYVLLALLLFILIKFFLNVNASTLKQAKKNEALVALSEEEHIIKNEDIQQLIQKALLDKDYRMAIRYYYLYILQLMTDNEVIAWELQKTNFDYLNEIDDQTLKQPFGVITRWYDYIWYGNFNIDEANYRIAEKDFESLQKTLKNG</sequence>
<comment type="caution">
    <text evidence="1">The sequence shown here is derived from an EMBL/GenBank/DDBJ whole genome shotgun (WGS) entry which is preliminary data.</text>
</comment>
<proteinExistence type="predicted"/>
<accession>A0ACC7LSC1</accession>
<name>A0ACC7LSC1_9FLAO</name>
<gene>
    <name evidence="1" type="ORF">ACEZ3G_15585</name>
</gene>
<evidence type="ECO:0000313" key="2">
    <source>
        <dbReference type="Proteomes" id="UP001595191"/>
    </source>
</evidence>
<dbReference type="EMBL" id="JBHFPV010000005">
    <property type="protein sequence ID" value="MFH6604907.1"/>
    <property type="molecule type" value="Genomic_DNA"/>
</dbReference>
<reference evidence="1" key="1">
    <citation type="submission" date="2024-09" db="EMBL/GenBank/DDBJ databases">
        <authorList>
            <person name="Liu J."/>
        </authorList>
    </citation>
    <scope>NUCLEOTIDE SEQUENCE</scope>
    <source>
        <strain evidence="1">NBU2967</strain>
    </source>
</reference>
<evidence type="ECO:0000313" key="1">
    <source>
        <dbReference type="EMBL" id="MFH6604907.1"/>
    </source>
</evidence>
<protein>
    <submittedName>
        <fullName evidence="1">DUF4129 domain-containing protein</fullName>
    </submittedName>
</protein>